<feature type="coiled-coil region" evidence="1">
    <location>
        <begin position="48"/>
        <end position="75"/>
    </location>
</feature>
<sequence length="100" mass="12181">MSKDIDIDKVIDDLTNRFRKELIQTKEEGFDDEFINWYTEELRVELLIQMEKKQKEKLLKEIKEKIKRCKGQDDEISLEQKVELIQVLIHEIIIEKKYDI</sequence>
<organism evidence="2">
    <name type="scientific">bioreactor metagenome</name>
    <dbReference type="NCBI Taxonomy" id="1076179"/>
    <lineage>
        <taxon>unclassified sequences</taxon>
        <taxon>metagenomes</taxon>
        <taxon>ecological metagenomes</taxon>
    </lineage>
</organism>
<keyword evidence="1" id="KW-0175">Coiled coil</keyword>
<accession>A0A645I4N8</accession>
<name>A0A645I4N8_9ZZZZ</name>
<dbReference type="AlphaFoldDB" id="A0A645I4N8"/>
<proteinExistence type="predicted"/>
<dbReference type="EMBL" id="VSSQ01106818">
    <property type="protein sequence ID" value="MPN46275.1"/>
    <property type="molecule type" value="Genomic_DNA"/>
</dbReference>
<evidence type="ECO:0000256" key="1">
    <source>
        <dbReference type="SAM" id="Coils"/>
    </source>
</evidence>
<protein>
    <submittedName>
        <fullName evidence="2">Uncharacterized protein</fullName>
    </submittedName>
</protein>
<gene>
    <name evidence="2" type="ORF">SDC9_193860</name>
</gene>
<reference evidence="2" key="1">
    <citation type="submission" date="2019-08" db="EMBL/GenBank/DDBJ databases">
        <authorList>
            <person name="Kucharzyk K."/>
            <person name="Murdoch R.W."/>
            <person name="Higgins S."/>
            <person name="Loffler F."/>
        </authorList>
    </citation>
    <scope>NUCLEOTIDE SEQUENCE</scope>
</reference>
<comment type="caution">
    <text evidence="2">The sequence shown here is derived from an EMBL/GenBank/DDBJ whole genome shotgun (WGS) entry which is preliminary data.</text>
</comment>
<evidence type="ECO:0000313" key="2">
    <source>
        <dbReference type="EMBL" id="MPN46275.1"/>
    </source>
</evidence>